<dbReference type="AlphaFoldDB" id="A0A364KSR4"/>
<name>A0A364KSR4_TALAM</name>
<dbReference type="Gene3D" id="2.60.40.640">
    <property type="match status" value="1"/>
</dbReference>
<accession>A0A364KSR4</accession>
<dbReference type="InterPro" id="IPR014752">
    <property type="entry name" value="Arrestin-like_C"/>
</dbReference>
<proteinExistence type="predicted"/>
<evidence type="ECO:0000313" key="2">
    <source>
        <dbReference type="Proteomes" id="UP000249363"/>
    </source>
</evidence>
<dbReference type="Proteomes" id="UP000249363">
    <property type="component" value="Unassembled WGS sequence"/>
</dbReference>
<evidence type="ECO:0008006" key="3">
    <source>
        <dbReference type="Google" id="ProtNLM"/>
    </source>
</evidence>
<sequence>MPRTEITGGPSLQIDVAKPPSWTFTHGDTVIGTVIRRTPIVAPSATVTITLFGRTKTKITVKKSNGQSTTTHHYRGRWSLIGTESTQILHQGPLHLAPGQASGSNYLSWPFSVTIPTKPPDTLARDHPQEQSYIPVTNLANHQSPGTFYSSGRSGRTRSEAFVEYYLESTLRFNRGGSNESFTATLPISVASFSSGSEPPINREPQQAMFYSTVQSQRLLPGMEKAELTFKQKTQKLFSSSKVPTFGYKVVVQVPRQIQLGDQSPFPFVIQFHANEASISPSIKDTTQKVQLDWVRMILKSDTDLLAPGKFSHSRTHTHDHSLKQDLGLTKAFSNLENRVVFQSTEGSQKVDIGAMFQLILHPSALCLGNRQLTVGPSIYPDFVTYNIKHLHSLMIELSFTVALETKVHKMDVPVRILPPTRLDPSPPEYSKGQ</sequence>
<comment type="caution">
    <text evidence="1">The sequence shown here is derived from an EMBL/GenBank/DDBJ whole genome shotgun (WGS) entry which is preliminary data.</text>
</comment>
<organism evidence="1 2">
    <name type="scientific">Talaromyces amestolkiae</name>
    <dbReference type="NCBI Taxonomy" id="1196081"/>
    <lineage>
        <taxon>Eukaryota</taxon>
        <taxon>Fungi</taxon>
        <taxon>Dikarya</taxon>
        <taxon>Ascomycota</taxon>
        <taxon>Pezizomycotina</taxon>
        <taxon>Eurotiomycetes</taxon>
        <taxon>Eurotiomycetidae</taxon>
        <taxon>Eurotiales</taxon>
        <taxon>Trichocomaceae</taxon>
        <taxon>Talaromyces</taxon>
        <taxon>Talaromyces sect. Talaromyces</taxon>
    </lineage>
</organism>
<reference evidence="1 2" key="1">
    <citation type="journal article" date="2017" name="Biotechnol. Biofuels">
        <title>Differential beta-glucosidase expression as a function of carbon source availability in Talaromyces amestolkiae: a genomic and proteomic approach.</title>
        <authorList>
            <person name="de Eugenio L.I."/>
            <person name="Mendez-Liter J.A."/>
            <person name="Nieto-Dominguez M."/>
            <person name="Alonso L."/>
            <person name="Gil-Munoz J."/>
            <person name="Barriuso J."/>
            <person name="Prieto A."/>
            <person name="Martinez M.J."/>
        </authorList>
    </citation>
    <scope>NUCLEOTIDE SEQUENCE [LARGE SCALE GENOMIC DNA]</scope>
    <source>
        <strain evidence="1 2">CIB</strain>
    </source>
</reference>
<evidence type="ECO:0000313" key="1">
    <source>
        <dbReference type="EMBL" id="RAO66592.1"/>
    </source>
</evidence>
<dbReference type="GeneID" id="63791821"/>
<gene>
    <name evidence="1" type="ORF">BHQ10_002604</name>
</gene>
<dbReference type="OrthoDB" id="2333384at2759"/>
<dbReference type="EMBL" id="MIKG01000004">
    <property type="protein sequence ID" value="RAO66592.1"/>
    <property type="molecule type" value="Genomic_DNA"/>
</dbReference>
<protein>
    <recommendedName>
        <fullName evidence="3">Arrestin-like N-terminal domain-containing protein</fullName>
    </recommendedName>
</protein>
<dbReference type="RefSeq" id="XP_040731109.1">
    <property type="nucleotide sequence ID" value="XM_040874769.1"/>
</dbReference>
<keyword evidence="2" id="KW-1185">Reference proteome</keyword>